<protein>
    <submittedName>
        <fullName evidence="1">Uncharacterized protein</fullName>
    </submittedName>
</protein>
<dbReference type="Gramene" id="PAN15932">
    <property type="protein sequence ID" value="PAN15932"/>
    <property type="gene ID" value="PAHAL_3G021000"/>
</dbReference>
<name>A0A2S3H5L2_9POAL</name>
<reference evidence="1" key="1">
    <citation type="submission" date="2018-04" db="EMBL/GenBank/DDBJ databases">
        <title>WGS assembly of Panicum hallii.</title>
        <authorList>
            <person name="Lovell J."/>
            <person name="Jenkins J."/>
            <person name="Lowry D."/>
            <person name="Mamidi S."/>
            <person name="Sreedasyam A."/>
            <person name="Weng X."/>
            <person name="Barry K."/>
            <person name="Bonette J."/>
            <person name="Campitelli B."/>
            <person name="Daum C."/>
            <person name="Gordon S."/>
            <person name="Gould B."/>
            <person name="Lipzen A."/>
            <person name="Macqueen A."/>
            <person name="Palacio-Mejia J."/>
            <person name="Plott C."/>
            <person name="Shakirov E."/>
            <person name="Shu S."/>
            <person name="Yoshinaga Y."/>
            <person name="Zane M."/>
            <person name="Rokhsar D."/>
            <person name="Grimwood J."/>
            <person name="Schmutz J."/>
            <person name="Juenger T."/>
        </authorList>
    </citation>
    <scope>NUCLEOTIDE SEQUENCE [LARGE SCALE GENOMIC DNA]</scope>
    <source>
        <strain evidence="1">FIL2</strain>
    </source>
</reference>
<dbReference type="Proteomes" id="UP000243499">
    <property type="component" value="Chromosome 3"/>
</dbReference>
<accession>A0A2S3H5L2</accession>
<evidence type="ECO:0000313" key="1">
    <source>
        <dbReference type="EMBL" id="PAN15932.1"/>
    </source>
</evidence>
<gene>
    <name evidence="1" type="ORF">PAHAL_3G021000</name>
</gene>
<proteinExistence type="predicted"/>
<dbReference type="EMBL" id="CM008048">
    <property type="protein sequence ID" value="PAN15932.1"/>
    <property type="molecule type" value="Genomic_DNA"/>
</dbReference>
<sequence length="81" mass="8715">MERSQSFLLVTSRLIDASNSVCQFDAATPGSGRLYKASRSLEQASVSSSKLSKMDQLTLSASSWFLLSCCSWPVSPPILGP</sequence>
<organism evidence="1">
    <name type="scientific">Panicum hallii</name>
    <dbReference type="NCBI Taxonomy" id="206008"/>
    <lineage>
        <taxon>Eukaryota</taxon>
        <taxon>Viridiplantae</taxon>
        <taxon>Streptophyta</taxon>
        <taxon>Embryophyta</taxon>
        <taxon>Tracheophyta</taxon>
        <taxon>Spermatophyta</taxon>
        <taxon>Magnoliopsida</taxon>
        <taxon>Liliopsida</taxon>
        <taxon>Poales</taxon>
        <taxon>Poaceae</taxon>
        <taxon>PACMAD clade</taxon>
        <taxon>Panicoideae</taxon>
        <taxon>Panicodae</taxon>
        <taxon>Paniceae</taxon>
        <taxon>Panicinae</taxon>
        <taxon>Panicum</taxon>
        <taxon>Panicum sect. Panicum</taxon>
    </lineage>
</organism>
<dbReference type="AlphaFoldDB" id="A0A2S3H5L2"/>